<dbReference type="OrthoDB" id="430340at2759"/>
<evidence type="ECO:0000256" key="5">
    <source>
        <dbReference type="ARBA" id="ARBA00023180"/>
    </source>
</evidence>
<dbReference type="PANTHER" id="PTHR14949:SF54">
    <property type="entry name" value="VWFD DOMAIN-CONTAINING PROTEIN"/>
    <property type="match status" value="1"/>
</dbReference>
<sequence>MRLFCLIGFWLSLGCVFCRPDLFHENDDDGKILKTQKRSHIQQHHHDDTQKHKRQQMTNHNARRNTQHKRHYMTKNNNVKELNTKRHAIINNVKSSHKTTASKRHTITSKQHRTVTKYHPLRSQHNDKRSKTRQQKHKHFTRHTITHPQQAQHVSTKKDSLTTHQKITKPTNFTKDENHKKAEVFLLDASKIDEDGVVRGRDTTSSAVGNIIAPEEDVLASKKENINNLLTNADGKNPESLEQNLMMNQDSAKGSIVPMSVSFGGFKSLDDAVLQSNIPAEVDYLKGSYNGNKDFMKSLQTPTDGPEEQAVSRQLAGVEGQKTESLSKFIESNDPQGELSKIGDSLTMSKIEPGELQTGESSKISDSLTTSKLDSGDPSKMMDSILEPIKTSAKYSPTSFMNTETAIKGDPAFSQAVTQDNLLDNSVKEAINAEMKKDIDLATGEEKQTDTRSSAYEYKPKESSFSNVKEFPSSMVGDIATVAEAVDKAAVSRSHKMKYKKQREKVGKSKKLVKQRSSNKHHKTSTHSKSLHSLPTVPKVKTTAQQKVEESPKQMTGEAPSIEEQHVIPQLSDSLDVNTHPSALTASEQNLIASIDRAARKKDVANEMVNRIMMPTKSDPFSDQALTPPEQLLDMLSNGKFNDPLPESVLDRLSNLDPNKAMLPDSNAFMQPKQKSPTSGLMQVGSELLPVKSVALNQPQVTPQPLLDTRELARAEKQMKTNPYYLAQNNMLLDANNFKSMQDLSNIGEAMFSKNVIDLKQPMMMGGNELAEGGFNDNTLSFGASLGEPSSTSSTAVARNQMNNNKNLQSVTGKTRCPNCVTGGQYGSQAAGFSPQRLLHKESHFVHNDIDPLVLEQIRHLPTVNMKKLIETHRKKTGHNKHKGKTTFQDAMSDTSVSHNTDDEFVPEKIVTLPEEHVNHGYAVCKYGPCLNGGVCTAHPDKYYCSCLPGWIGTNCERRNACFPNPCHYGICSPNMDGFTCTCKAGFKGNLCNVLDHCHPNPCHNNGLCTETQHGVQCECSPGFKGRLCEMESKCEPINPCLNGGTCREFVDHYYCACPLSFRGVNCEDYISPTKPPPTIPLKQVGPQAIPAPMNAPNSDIRDVFTYRSTDQYGNPYSETHEEIRKGPQGLVNPGASLVPHPVALAAMNEAPGTHFVGAPNLAEHGDVIMHSSREDDKAVVSTSTSEDEIKNLPENIKDDRYQTHFVEVDKDNEGHEYKHKSLSHNHLHVGESVGVGEYAQQKHAPNNDEEAGKVISDVEKHHEEIKENSHQQHDHDEHISNEKHVPQNVFVDHSYLDLPHHARQHEQSSKTFETKQTIEAQASERSKLDRPDAETSEMSKQNLNRNGSPSSDDDNKSNIKTIGDMLKMFDQATKTLSTKIIKSANKVMLREGKAPYIPQVEKSGKSNSNHQSRSGQIGNATQSPFSEMKHFMQNLYNLTNKITNINNAKSGVGASMKGVKKHALGATDDPYKHFTDHQKNAYTSWRRQALINYHARNPGKPVPRNTVSLSENSLCPKFCRLFCDPWCVKIGCCKLSQEKLNIYKEIEEKQEAHLKNTKPSGLLLPDEVEENVQTTKRQHNNDNDVTLTRQPTATNNETLNDNCRKCNENADCVQGSEQKGCVCKPGFSGDGKVCTVDTCMLCHLDAECEGERCFCKNNFEGDGYECRPLHASKRNQCSDCHLKADCTSGECVCSMGYYGNGKNCWPIPII</sequence>
<dbReference type="FunFam" id="2.10.25.10:FF:000255">
    <property type="entry name" value="Sushi, nidogen and EGF-like domains 1"/>
    <property type="match status" value="1"/>
</dbReference>
<protein>
    <recommendedName>
        <fullName evidence="9">EGF-like domain-containing protein</fullName>
    </recommendedName>
</protein>
<evidence type="ECO:0000259" key="9">
    <source>
        <dbReference type="PROSITE" id="PS50026"/>
    </source>
</evidence>
<dbReference type="GO" id="GO:0005509">
    <property type="term" value="F:calcium ion binding"/>
    <property type="evidence" value="ECO:0007669"/>
    <property type="project" value="InterPro"/>
</dbReference>
<feature type="compositionally biased region" description="Polar residues" evidence="7">
    <location>
        <begin position="1406"/>
        <end position="1423"/>
    </location>
</feature>
<feature type="signal peptide" evidence="8">
    <location>
        <begin position="1"/>
        <end position="18"/>
    </location>
</feature>
<feature type="domain" description="EGF-like" evidence="9">
    <location>
        <begin position="921"/>
        <end position="957"/>
    </location>
</feature>
<dbReference type="PROSITE" id="PS01186">
    <property type="entry name" value="EGF_2"/>
    <property type="match status" value="4"/>
</dbReference>
<dbReference type="Proteomes" id="UP000594262">
    <property type="component" value="Unplaced"/>
</dbReference>
<evidence type="ECO:0000256" key="1">
    <source>
        <dbReference type="ARBA" id="ARBA00022536"/>
    </source>
</evidence>
<feature type="compositionally biased region" description="Polar residues" evidence="7">
    <location>
        <begin position="1337"/>
        <end position="1351"/>
    </location>
</feature>
<feature type="disulfide bond" evidence="6">
    <location>
        <begin position="1058"/>
        <end position="1067"/>
    </location>
</feature>
<feature type="region of interest" description="Disordered" evidence="7">
    <location>
        <begin position="1264"/>
        <end position="1286"/>
    </location>
</feature>
<feature type="disulfide bond" evidence="6">
    <location>
        <begin position="962"/>
        <end position="972"/>
    </location>
</feature>
<dbReference type="InterPro" id="IPR001881">
    <property type="entry name" value="EGF-like_Ca-bd_dom"/>
</dbReference>
<feature type="compositionally biased region" description="Basic residues" evidence="7">
    <location>
        <begin position="51"/>
        <end position="72"/>
    </location>
</feature>
<feature type="region of interest" description="Disordered" evidence="7">
    <location>
        <begin position="1303"/>
        <end position="1360"/>
    </location>
</feature>
<keyword evidence="3" id="KW-0677">Repeat</keyword>
<feature type="disulfide bond" evidence="6">
    <location>
        <begin position="1020"/>
        <end position="1029"/>
    </location>
</feature>
<feature type="region of interest" description="Disordered" evidence="7">
    <location>
        <begin position="1399"/>
        <end position="1423"/>
    </location>
</feature>
<evidence type="ECO:0000256" key="4">
    <source>
        <dbReference type="ARBA" id="ARBA00023157"/>
    </source>
</evidence>
<evidence type="ECO:0000313" key="11">
    <source>
        <dbReference type="Proteomes" id="UP000594262"/>
    </source>
</evidence>
<dbReference type="InterPro" id="IPR050969">
    <property type="entry name" value="Dev_Signal_Modulators"/>
</dbReference>
<feature type="compositionally biased region" description="Basic residues" evidence="7">
    <location>
        <begin position="130"/>
        <end position="145"/>
    </location>
</feature>
<feature type="region of interest" description="Disordered" evidence="7">
    <location>
        <begin position="296"/>
        <end position="324"/>
    </location>
</feature>
<comment type="caution">
    <text evidence="6">Lacks conserved residue(s) required for the propagation of feature annotation.</text>
</comment>
<evidence type="ECO:0000256" key="7">
    <source>
        <dbReference type="SAM" id="MobiDB-lite"/>
    </source>
</evidence>
<keyword evidence="5" id="KW-0325">Glycoprotein</keyword>
<dbReference type="PROSITE" id="PS50026">
    <property type="entry name" value="EGF_3"/>
    <property type="match status" value="4"/>
</dbReference>
<accession>A0A7M5UW13</accession>
<keyword evidence="1 6" id="KW-0245">EGF-like domain</keyword>
<feature type="domain" description="EGF-like" evidence="9">
    <location>
        <begin position="1031"/>
        <end position="1068"/>
    </location>
</feature>
<feature type="disulfide bond" evidence="6">
    <location>
        <begin position="947"/>
        <end position="956"/>
    </location>
</feature>
<dbReference type="PANTHER" id="PTHR14949">
    <property type="entry name" value="EGF-LIKE-DOMAIN, MULTIPLE 7, 8"/>
    <property type="match status" value="1"/>
</dbReference>
<evidence type="ECO:0000256" key="6">
    <source>
        <dbReference type="PROSITE-ProRule" id="PRU00076"/>
    </source>
</evidence>
<dbReference type="SMART" id="SM00181">
    <property type="entry name" value="EGF"/>
    <property type="match status" value="6"/>
</dbReference>
<dbReference type="Pfam" id="PF00008">
    <property type="entry name" value="EGF"/>
    <property type="match status" value="2"/>
</dbReference>
<feature type="chain" id="PRO_5029684090" description="EGF-like domain-containing protein" evidence="8">
    <location>
        <begin position="19"/>
        <end position="1711"/>
    </location>
</feature>
<feature type="domain" description="EGF-like" evidence="9">
    <location>
        <begin position="994"/>
        <end position="1030"/>
    </location>
</feature>
<dbReference type="SUPFAM" id="SSF57196">
    <property type="entry name" value="EGF/Laminin"/>
    <property type="match status" value="4"/>
</dbReference>
<evidence type="ECO:0000256" key="2">
    <source>
        <dbReference type="ARBA" id="ARBA00022729"/>
    </source>
</evidence>
<feature type="region of interest" description="Disordered" evidence="7">
    <location>
        <begin position="354"/>
        <end position="380"/>
    </location>
</feature>
<dbReference type="GO" id="GO:0005102">
    <property type="term" value="F:signaling receptor binding"/>
    <property type="evidence" value="ECO:0007669"/>
    <property type="project" value="TreeGrafter"/>
</dbReference>
<feature type="disulfide bond" evidence="6">
    <location>
        <begin position="983"/>
        <end position="992"/>
    </location>
</feature>
<dbReference type="GO" id="GO:0005576">
    <property type="term" value="C:extracellular region"/>
    <property type="evidence" value="ECO:0007669"/>
    <property type="project" value="TreeGrafter"/>
</dbReference>
<feature type="domain" description="EGF-like" evidence="9">
    <location>
        <begin position="958"/>
        <end position="993"/>
    </location>
</feature>
<dbReference type="Pfam" id="PF12661">
    <property type="entry name" value="hEGF"/>
    <property type="match status" value="1"/>
</dbReference>
<feature type="compositionally biased region" description="Polar residues" evidence="7">
    <location>
        <begin position="358"/>
        <end position="373"/>
    </location>
</feature>
<dbReference type="RefSeq" id="XP_066926464.1">
    <property type="nucleotide sequence ID" value="XM_067070363.1"/>
</dbReference>
<dbReference type="InterPro" id="IPR013032">
    <property type="entry name" value="EGF-like_CS"/>
</dbReference>
<proteinExistence type="predicted"/>
<feature type="compositionally biased region" description="Basic residues" evidence="7">
    <location>
        <begin position="493"/>
        <end position="530"/>
    </location>
</feature>
<keyword evidence="2 8" id="KW-0732">Signal</keyword>
<dbReference type="PROSITE" id="PS51257">
    <property type="entry name" value="PROKAR_LIPOPROTEIN"/>
    <property type="match status" value="1"/>
</dbReference>
<organism evidence="10 11">
    <name type="scientific">Clytia hemisphaerica</name>
    <dbReference type="NCBI Taxonomy" id="252671"/>
    <lineage>
        <taxon>Eukaryota</taxon>
        <taxon>Metazoa</taxon>
        <taxon>Cnidaria</taxon>
        <taxon>Hydrozoa</taxon>
        <taxon>Hydroidolina</taxon>
        <taxon>Leptothecata</taxon>
        <taxon>Obeliida</taxon>
        <taxon>Clytiidae</taxon>
        <taxon>Clytia</taxon>
    </lineage>
</organism>
<dbReference type="SMART" id="SM00179">
    <property type="entry name" value="EGF_CA"/>
    <property type="match status" value="4"/>
</dbReference>
<evidence type="ECO:0000256" key="8">
    <source>
        <dbReference type="SAM" id="SignalP"/>
    </source>
</evidence>
<feature type="compositionally biased region" description="Polar residues" evidence="7">
    <location>
        <begin position="1310"/>
        <end position="1321"/>
    </location>
</feature>
<reference evidence="10" key="1">
    <citation type="submission" date="2021-01" db="UniProtKB">
        <authorList>
            <consortium name="EnsemblMetazoa"/>
        </authorList>
    </citation>
    <scope>IDENTIFICATION</scope>
</reference>
<dbReference type="InterPro" id="IPR000742">
    <property type="entry name" value="EGF"/>
</dbReference>
<evidence type="ECO:0000256" key="3">
    <source>
        <dbReference type="ARBA" id="ARBA00022737"/>
    </source>
</evidence>
<dbReference type="EnsemblMetazoa" id="CLYHEMT003512.2">
    <property type="protein sequence ID" value="CLYHEMP003512.2"/>
    <property type="gene ID" value="CLYHEMG003512"/>
</dbReference>
<feature type="region of interest" description="Disordered" evidence="7">
    <location>
        <begin position="36"/>
        <end position="72"/>
    </location>
</feature>
<feature type="compositionally biased region" description="Basic and acidic residues" evidence="7">
    <location>
        <begin position="1323"/>
        <end position="1334"/>
    </location>
</feature>
<keyword evidence="4 6" id="KW-1015">Disulfide bond</keyword>
<dbReference type="PROSITE" id="PS00022">
    <property type="entry name" value="EGF_1"/>
    <property type="match status" value="4"/>
</dbReference>
<feature type="region of interest" description="Disordered" evidence="7">
    <location>
        <begin position="122"/>
        <end position="162"/>
    </location>
</feature>
<dbReference type="GO" id="GO:0009986">
    <property type="term" value="C:cell surface"/>
    <property type="evidence" value="ECO:0007669"/>
    <property type="project" value="TreeGrafter"/>
</dbReference>
<dbReference type="Gene3D" id="2.10.25.10">
    <property type="entry name" value="Laminin"/>
    <property type="match status" value="5"/>
</dbReference>
<evidence type="ECO:0000313" key="10">
    <source>
        <dbReference type="EnsemblMetazoa" id="CLYHEMP003512.2"/>
    </source>
</evidence>
<name>A0A7M5UW13_9CNID</name>
<feature type="region of interest" description="Disordered" evidence="7">
    <location>
        <begin position="493"/>
        <end position="560"/>
    </location>
</feature>
<dbReference type="GeneID" id="136813869"/>
<dbReference type="CDD" id="cd00054">
    <property type="entry name" value="EGF_CA"/>
    <property type="match status" value="4"/>
</dbReference>
<keyword evidence="11" id="KW-1185">Reference proteome</keyword>